<dbReference type="OrthoDB" id="377011at2157"/>
<protein>
    <submittedName>
        <fullName evidence="1">Uncharacterized protein</fullName>
    </submittedName>
</protein>
<organism evidence="1 2">
    <name type="scientific">Staphylothermus hellenicus (strain DSM 12710 / JCM 10830 / BK20S6-10-b1 / P8)</name>
    <dbReference type="NCBI Taxonomy" id="591019"/>
    <lineage>
        <taxon>Archaea</taxon>
        <taxon>Thermoproteota</taxon>
        <taxon>Thermoprotei</taxon>
        <taxon>Desulfurococcales</taxon>
        <taxon>Desulfurococcaceae</taxon>
        <taxon>Staphylothermus</taxon>
    </lineage>
</organism>
<dbReference type="HOGENOM" id="CLU_2930359_0_0_2"/>
<evidence type="ECO:0000313" key="1">
    <source>
        <dbReference type="EMBL" id="ADI32099.1"/>
    </source>
</evidence>
<name>D7D8K3_STAHD</name>
<reference evidence="2" key="1">
    <citation type="submission" date="2010-05" db="EMBL/GenBank/DDBJ databases">
        <title>Complete sequence of Staphylothermus hellenicus DSM 12710.</title>
        <authorList>
            <consortium name="US DOE Joint Genome Institute"/>
            <person name="Lucas S."/>
            <person name="Copeland A."/>
            <person name="Lapidus A."/>
            <person name="Cheng J.-F."/>
            <person name="Bruce D."/>
            <person name="Goodwin L."/>
            <person name="Pitluck S."/>
            <person name="Davenport K."/>
            <person name="Detter J.C."/>
            <person name="Han C."/>
            <person name="Tapia R."/>
            <person name="Larimer F."/>
            <person name="Land M."/>
            <person name="Hauser L."/>
            <person name="Kyrpides N."/>
            <person name="Mikhailova N."/>
            <person name="Anderson I.J."/>
            <person name="Woyke T."/>
        </authorList>
    </citation>
    <scope>NUCLEOTIDE SEQUENCE [LARGE SCALE GENOMIC DNA]</scope>
    <source>
        <strain evidence="2">DSM 12710 / JCM 10830 / BK20S6-10-b1 / P8</strain>
    </source>
</reference>
<keyword evidence="2" id="KW-1185">Reference proteome</keyword>
<dbReference type="Proteomes" id="UP000002573">
    <property type="component" value="Chromosome"/>
</dbReference>
<sequence>MSLFKPGKNIDRRKIIEQILRDLDPGIRDEARRFLSTLRDEDLVDRVKVNSLLKKKGLLK</sequence>
<gene>
    <name evidence="1" type="ordered locus">Shell_0993</name>
</gene>
<evidence type="ECO:0000313" key="2">
    <source>
        <dbReference type="Proteomes" id="UP000002573"/>
    </source>
</evidence>
<dbReference type="AlphaFoldDB" id="D7D8K3"/>
<dbReference type="STRING" id="591019.Shell_0993"/>
<dbReference type="EMBL" id="CP002051">
    <property type="protein sequence ID" value="ADI32099.1"/>
    <property type="molecule type" value="Genomic_DNA"/>
</dbReference>
<accession>D7D8K3</accession>
<reference evidence="1 2" key="2">
    <citation type="journal article" date="2011" name="Stand. Genomic Sci.">
        <title>Complete genome sequence of Staphylothermus hellenicus P8.</title>
        <authorList>
            <person name="Anderson I."/>
            <person name="Wirth R."/>
            <person name="Lucas S."/>
            <person name="Copeland A."/>
            <person name="Lapidus A."/>
            <person name="Cheng J.F."/>
            <person name="Goodwin L."/>
            <person name="Pitluck S."/>
            <person name="Davenport K."/>
            <person name="Detter J.C."/>
            <person name="Han C."/>
            <person name="Tapia R."/>
            <person name="Land M."/>
            <person name="Hauser L."/>
            <person name="Pati A."/>
            <person name="Mikhailova N."/>
            <person name="Woyke T."/>
            <person name="Klenk H.P."/>
            <person name="Kyrpides N."/>
            <person name="Ivanova N."/>
        </authorList>
    </citation>
    <scope>NUCLEOTIDE SEQUENCE [LARGE SCALE GENOMIC DNA]</scope>
    <source>
        <strain evidence="2">DSM 12710 / JCM 10830 / BK20S6-10-b1 / P8</strain>
    </source>
</reference>
<proteinExistence type="predicted"/>
<dbReference type="eggNOG" id="arCOG08833">
    <property type="taxonomic scope" value="Archaea"/>
</dbReference>
<dbReference type="KEGG" id="shc:Shell_0993"/>